<feature type="zinc finger region" description="C3H1-type" evidence="5">
    <location>
        <begin position="95"/>
        <end position="123"/>
    </location>
</feature>
<feature type="region of interest" description="Disordered" evidence="6">
    <location>
        <begin position="1"/>
        <end position="29"/>
    </location>
</feature>
<dbReference type="SUPFAM" id="SSF90229">
    <property type="entry name" value="CCCH zinc finger"/>
    <property type="match status" value="5"/>
</dbReference>
<reference evidence="9" key="2">
    <citation type="submission" date="2025-08" db="UniProtKB">
        <authorList>
            <consortium name="RefSeq"/>
        </authorList>
    </citation>
    <scope>IDENTIFICATION</scope>
    <source>
        <tissue evidence="9">Leaf</tissue>
    </source>
</reference>
<dbReference type="GO" id="GO:0003729">
    <property type="term" value="F:mRNA binding"/>
    <property type="evidence" value="ECO:0007669"/>
    <property type="project" value="UniProtKB-ARBA"/>
</dbReference>
<gene>
    <name evidence="9" type="primary">LOC109720644</name>
</gene>
<feature type="zinc finger region" description="C3H1-type" evidence="5">
    <location>
        <begin position="286"/>
        <end position="314"/>
    </location>
</feature>
<feature type="domain" description="C3H1-type" evidence="7">
    <location>
        <begin position="332"/>
        <end position="360"/>
    </location>
</feature>
<dbReference type="OrthoDB" id="411372at2759"/>
<evidence type="ECO:0000259" key="7">
    <source>
        <dbReference type="PROSITE" id="PS50103"/>
    </source>
</evidence>
<keyword evidence="8" id="KW-1185">Reference proteome</keyword>
<keyword evidence="1 5" id="KW-0479">Metal-binding</keyword>
<dbReference type="Gene3D" id="2.30.30.1190">
    <property type="match status" value="1"/>
</dbReference>
<evidence type="ECO:0000256" key="3">
    <source>
        <dbReference type="ARBA" id="ARBA00022833"/>
    </source>
</evidence>
<dbReference type="GO" id="GO:0003677">
    <property type="term" value="F:DNA binding"/>
    <property type="evidence" value="ECO:0007669"/>
    <property type="project" value="UniProtKB-KW"/>
</dbReference>
<evidence type="ECO:0000256" key="5">
    <source>
        <dbReference type="PROSITE-ProRule" id="PRU00723"/>
    </source>
</evidence>
<feature type="region of interest" description="Disordered" evidence="6">
    <location>
        <begin position="269"/>
        <end position="289"/>
    </location>
</feature>
<dbReference type="InterPro" id="IPR050974">
    <property type="entry name" value="Plant_ZF_CCCH"/>
</dbReference>
<protein>
    <submittedName>
        <fullName evidence="9">Zinc finger CCCH domain-containing protein 6-like</fullName>
    </submittedName>
</protein>
<accession>A0A6P5GC57</accession>
<evidence type="ECO:0000313" key="8">
    <source>
        <dbReference type="Proteomes" id="UP000515123"/>
    </source>
</evidence>
<name>A0A6P5GC57_ANACO</name>
<feature type="domain" description="C3H1-type" evidence="7">
    <location>
        <begin position="95"/>
        <end position="123"/>
    </location>
</feature>
<proteinExistence type="predicted"/>
<evidence type="ECO:0000256" key="4">
    <source>
        <dbReference type="ARBA" id="ARBA00023125"/>
    </source>
</evidence>
<dbReference type="Gramene" id="Aco006330.1.mrna1">
    <property type="protein sequence ID" value="Aco006330.1.mrna1"/>
    <property type="gene ID" value="Aco006330.1.path1"/>
</dbReference>
<evidence type="ECO:0000256" key="6">
    <source>
        <dbReference type="SAM" id="MobiDB-lite"/>
    </source>
</evidence>
<feature type="zinc finger region" description="C3H1-type" evidence="5">
    <location>
        <begin position="332"/>
        <end position="360"/>
    </location>
</feature>
<dbReference type="PROSITE" id="PS50103">
    <property type="entry name" value="ZF_C3H1"/>
    <property type="match status" value="5"/>
</dbReference>
<dbReference type="InterPro" id="IPR000571">
    <property type="entry name" value="Znf_CCCH"/>
</dbReference>
<reference evidence="8" key="1">
    <citation type="journal article" date="2015" name="Nat. Genet.">
        <title>The pineapple genome and the evolution of CAM photosynthesis.</title>
        <authorList>
            <person name="Ming R."/>
            <person name="VanBuren R."/>
            <person name="Wai C.M."/>
            <person name="Tang H."/>
            <person name="Schatz M.C."/>
            <person name="Bowers J.E."/>
            <person name="Lyons E."/>
            <person name="Wang M.L."/>
            <person name="Chen J."/>
            <person name="Biggers E."/>
            <person name="Zhang J."/>
            <person name="Huang L."/>
            <person name="Zhang L."/>
            <person name="Miao W."/>
            <person name="Zhang J."/>
            <person name="Ye Z."/>
            <person name="Miao C."/>
            <person name="Lin Z."/>
            <person name="Wang H."/>
            <person name="Zhou H."/>
            <person name="Yim W.C."/>
            <person name="Priest H.D."/>
            <person name="Zheng C."/>
            <person name="Woodhouse M."/>
            <person name="Edger P.P."/>
            <person name="Guyot R."/>
            <person name="Guo H.B."/>
            <person name="Guo H."/>
            <person name="Zheng G."/>
            <person name="Singh R."/>
            <person name="Sharma A."/>
            <person name="Min X."/>
            <person name="Zheng Y."/>
            <person name="Lee H."/>
            <person name="Gurtowski J."/>
            <person name="Sedlazeck F.J."/>
            <person name="Harkess A."/>
            <person name="McKain M.R."/>
            <person name="Liao Z."/>
            <person name="Fang J."/>
            <person name="Liu J."/>
            <person name="Zhang X."/>
            <person name="Zhang Q."/>
            <person name="Hu W."/>
            <person name="Qin Y."/>
            <person name="Wang K."/>
            <person name="Chen L.Y."/>
            <person name="Shirley N."/>
            <person name="Lin Y.R."/>
            <person name="Liu L.Y."/>
            <person name="Hernandez A.G."/>
            <person name="Wright C.L."/>
            <person name="Bulone V."/>
            <person name="Tuskan G.A."/>
            <person name="Heath K."/>
            <person name="Zee F."/>
            <person name="Moore P.H."/>
            <person name="Sunkar R."/>
            <person name="Leebens-Mack J.H."/>
            <person name="Mockler T."/>
            <person name="Bennetzen J.L."/>
            <person name="Freeling M."/>
            <person name="Sankoff D."/>
            <person name="Paterson A.H."/>
            <person name="Zhu X."/>
            <person name="Yang X."/>
            <person name="Smith J.A."/>
            <person name="Cushman J.C."/>
            <person name="Paull R.E."/>
            <person name="Yu Q."/>
        </authorList>
    </citation>
    <scope>NUCLEOTIDE SEQUENCE [LARGE SCALE GENOMIC DNA]</scope>
    <source>
        <strain evidence="8">cv. F153</strain>
    </source>
</reference>
<feature type="zinc finger region" description="C3H1-type" evidence="5">
    <location>
        <begin position="48"/>
        <end position="76"/>
    </location>
</feature>
<keyword evidence="3 5" id="KW-0862">Zinc</keyword>
<feature type="domain" description="C3H1-type" evidence="7">
    <location>
        <begin position="48"/>
        <end position="76"/>
    </location>
</feature>
<feature type="domain" description="C3H1-type" evidence="7">
    <location>
        <begin position="141"/>
        <end position="169"/>
    </location>
</feature>
<dbReference type="InterPro" id="IPR036855">
    <property type="entry name" value="Znf_CCCH_sf"/>
</dbReference>
<evidence type="ECO:0000313" key="9">
    <source>
        <dbReference type="RefSeq" id="XP_020103473.1"/>
    </source>
</evidence>
<feature type="region of interest" description="Disordered" evidence="6">
    <location>
        <begin position="390"/>
        <end position="415"/>
    </location>
</feature>
<dbReference type="SMART" id="SM00356">
    <property type="entry name" value="ZnF_C3H1"/>
    <property type="match status" value="5"/>
</dbReference>
<organism evidence="8 9">
    <name type="scientific">Ananas comosus</name>
    <name type="common">Pineapple</name>
    <name type="synonym">Ananas ananas</name>
    <dbReference type="NCBI Taxonomy" id="4615"/>
    <lineage>
        <taxon>Eukaryota</taxon>
        <taxon>Viridiplantae</taxon>
        <taxon>Streptophyta</taxon>
        <taxon>Embryophyta</taxon>
        <taxon>Tracheophyta</taxon>
        <taxon>Spermatophyta</taxon>
        <taxon>Magnoliopsida</taxon>
        <taxon>Liliopsida</taxon>
        <taxon>Poales</taxon>
        <taxon>Bromeliaceae</taxon>
        <taxon>Bromelioideae</taxon>
        <taxon>Ananas</taxon>
    </lineage>
</organism>
<keyword evidence="2 5" id="KW-0863">Zinc-finger</keyword>
<dbReference type="Gene3D" id="4.10.1000.10">
    <property type="entry name" value="Zinc finger, CCCH-type"/>
    <property type="match status" value="2"/>
</dbReference>
<dbReference type="AlphaFoldDB" id="A0A6P5GC57"/>
<feature type="zinc finger region" description="C3H1-type" evidence="5">
    <location>
        <begin position="141"/>
        <end position="169"/>
    </location>
</feature>
<dbReference type="GeneID" id="109720644"/>
<sequence length="415" mass="44210">MELYGRGAAAAAAGGGGGGEGARKEPETGLEESMWRLGLGADSAFPERPGEPDCLFYLRTGSCGYGERCRYNHPPDRGGTLAGAGRMGAAQYPERVGQPLCEYYMKTGTCRFGPMCKYHHPRQGGGSLQPAMLNYYGYPLRPGEKDCSYYMKTGQCKFASSCKYHHPQPSGVSLPSPTTTIYPTVQTPLASWQVGRPSVLPAGSYVSGSYGPVLFSPGVVPVQGWNPYPAPVSSVVSSGGQQVVQAGPVYGLSNQPAVPSYTGSYVPLSPSAGSGGSQREHKFPQRPGQPECQFYMRTGDCKYGAACKYNHPPEWSVKKTNCLLSPLGLPIRPGAQPCTYYAQNGFCKFGPTCKFDHPIGTMSYSPSASSLSEMPIAPFPLGFSLTTLPPTSSSSSEFVKESIPTQKILSKNSSS</sequence>
<dbReference type="Pfam" id="PF00642">
    <property type="entry name" value="zf-CCCH"/>
    <property type="match status" value="5"/>
</dbReference>
<evidence type="ECO:0000256" key="1">
    <source>
        <dbReference type="ARBA" id="ARBA00022723"/>
    </source>
</evidence>
<evidence type="ECO:0000256" key="2">
    <source>
        <dbReference type="ARBA" id="ARBA00022771"/>
    </source>
</evidence>
<dbReference type="PANTHER" id="PTHR12506">
    <property type="entry name" value="PROTEIN PHOSPHATASE RELATED"/>
    <property type="match status" value="1"/>
</dbReference>
<keyword evidence="4" id="KW-0238">DNA-binding</keyword>
<feature type="compositionally biased region" description="Low complexity" evidence="6">
    <location>
        <begin position="1"/>
        <end position="12"/>
    </location>
</feature>
<dbReference type="Proteomes" id="UP000515123">
    <property type="component" value="Linkage group 14"/>
</dbReference>
<feature type="compositionally biased region" description="Polar residues" evidence="6">
    <location>
        <begin position="403"/>
        <end position="415"/>
    </location>
</feature>
<dbReference type="RefSeq" id="XP_020103473.1">
    <property type="nucleotide sequence ID" value="XM_020247884.1"/>
</dbReference>
<feature type="domain" description="C3H1-type" evidence="7">
    <location>
        <begin position="286"/>
        <end position="314"/>
    </location>
</feature>
<dbReference type="PANTHER" id="PTHR12506:SF41">
    <property type="entry name" value="ZINC FINGER CCCH DOMAIN-CONTAINING PROTEIN 58"/>
    <property type="match status" value="1"/>
</dbReference>
<dbReference type="GO" id="GO:0008270">
    <property type="term" value="F:zinc ion binding"/>
    <property type="evidence" value="ECO:0007669"/>
    <property type="project" value="UniProtKB-KW"/>
</dbReference>